<gene>
    <name evidence="2" type="ORF">C943_03355</name>
</gene>
<evidence type="ECO:0000313" key="2">
    <source>
        <dbReference type="EMBL" id="EMS34668.1"/>
    </source>
</evidence>
<dbReference type="PANTHER" id="PTHR14087">
    <property type="entry name" value="THYMOCYTE NUCLEAR PROTEIN 1"/>
    <property type="match status" value="1"/>
</dbReference>
<dbReference type="InterPro" id="IPR052181">
    <property type="entry name" value="5hmC_binding"/>
</dbReference>
<dbReference type="CDD" id="cd21133">
    <property type="entry name" value="EVE"/>
    <property type="match status" value="1"/>
</dbReference>
<reference evidence="2" key="1">
    <citation type="submission" date="2013-01" db="EMBL/GenBank/DDBJ databases">
        <title>Genome assembly of Mariniradius saccharolyticus AK6.</title>
        <authorList>
            <person name="Vaidya B."/>
            <person name="Khatri I."/>
            <person name="Tanuku N.R.S."/>
            <person name="Subramanian S."/>
            <person name="Pinnaka A."/>
        </authorList>
    </citation>
    <scope>NUCLEOTIDE SEQUENCE [LARGE SCALE GENOMIC DNA]</scope>
    <source>
        <strain evidence="2">AK6</strain>
    </source>
</reference>
<evidence type="ECO:0000259" key="1">
    <source>
        <dbReference type="Pfam" id="PF01878"/>
    </source>
</evidence>
<dbReference type="PANTHER" id="PTHR14087:SF7">
    <property type="entry name" value="THYMOCYTE NUCLEAR PROTEIN 1"/>
    <property type="match status" value="1"/>
</dbReference>
<keyword evidence="3" id="KW-1185">Reference proteome</keyword>
<dbReference type="SUPFAM" id="SSF88697">
    <property type="entry name" value="PUA domain-like"/>
    <property type="match status" value="1"/>
</dbReference>
<proteinExistence type="predicted"/>
<dbReference type="InParanoid" id="M7XJC8"/>
<protein>
    <recommendedName>
        <fullName evidence="1">EVE domain-containing protein</fullName>
    </recommendedName>
</protein>
<dbReference type="EMBL" id="AMZY02000005">
    <property type="protein sequence ID" value="EMS34668.1"/>
    <property type="molecule type" value="Genomic_DNA"/>
</dbReference>
<feature type="domain" description="EVE" evidence="1">
    <location>
        <begin position="3"/>
        <end position="134"/>
    </location>
</feature>
<dbReference type="InterPro" id="IPR047197">
    <property type="entry name" value="THYN1-like_EVE"/>
</dbReference>
<organism evidence="2 3">
    <name type="scientific">Mariniradius saccharolyticus AK6</name>
    <dbReference type="NCBI Taxonomy" id="1239962"/>
    <lineage>
        <taxon>Bacteria</taxon>
        <taxon>Pseudomonadati</taxon>
        <taxon>Bacteroidota</taxon>
        <taxon>Cytophagia</taxon>
        <taxon>Cytophagales</taxon>
        <taxon>Cyclobacteriaceae</taxon>
        <taxon>Mariniradius</taxon>
    </lineage>
</organism>
<dbReference type="eggNOG" id="COG2947">
    <property type="taxonomic scope" value="Bacteria"/>
</dbReference>
<dbReference type="Pfam" id="PF01878">
    <property type="entry name" value="EVE"/>
    <property type="match status" value="1"/>
</dbReference>
<sequence>MMNYWLVKSEPSEYGWEDLVAKQEDIWDGIRNIQARNYLKEMRLGDQVLFYHSGKNKEIVGVAEVSSEAFPDAKDTENQGWVAVSLKASKALSKPVSLEIIKADDRLGSLPLLRQSRLSVMPVEKNVFDLIIKMGS</sequence>
<dbReference type="STRING" id="1239962.C943_03355"/>
<accession>M7XJC8</accession>
<dbReference type="InterPro" id="IPR015947">
    <property type="entry name" value="PUA-like_sf"/>
</dbReference>
<dbReference type="AlphaFoldDB" id="M7XJC8"/>
<dbReference type="Gene3D" id="3.10.590.10">
    <property type="entry name" value="ph1033 like domains"/>
    <property type="match status" value="1"/>
</dbReference>
<name>M7XJC8_9BACT</name>
<dbReference type="InterPro" id="IPR002740">
    <property type="entry name" value="EVE_domain"/>
</dbReference>
<comment type="caution">
    <text evidence="2">The sequence shown here is derived from an EMBL/GenBank/DDBJ whole genome shotgun (WGS) entry which is preliminary data.</text>
</comment>
<evidence type="ECO:0000313" key="3">
    <source>
        <dbReference type="Proteomes" id="UP000010953"/>
    </source>
</evidence>
<dbReference type="Proteomes" id="UP000010953">
    <property type="component" value="Unassembled WGS sequence"/>
</dbReference>